<dbReference type="Pfam" id="PF06475">
    <property type="entry name" value="Glycolipid_bind"/>
    <property type="match status" value="1"/>
</dbReference>
<name>A0A1I1SAX7_9BURK</name>
<dbReference type="AlphaFoldDB" id="A0A1I1SAX7"/>
<protein>
    <submittedName>
        <fullName evidence="1">Uncharacterized protein</fullName>
    </submittedName>
</protein>
<accession>A0A1I1SAX7</accession>
<reference evidence="2" key="1">
    <citation type="submission" date="2016-10" db="EMBL/GenBank/DDBJ databases">
        <authorList>
            <person name="Varghese N."/>
            <person name="Submissions S."/>
        </authorList>
    </citation>
    <scope>NUCLEOTIDE SEQUENCE [LARGE SCALE GENOMIC DNA]</scope>
    <source>
        <strain evidence="2">CGMCC 1.12041</strain>
    </source>
</reference>
<gene>
    <name evidence="1" type="ORF">SAMN05216204_12420</name>
</gene>
<proteinExistence type="predicted"/>
<dbReference type="SUPFAM" id="SSF159275">
    <property type="entry name" value="PA1994-like"/>
    <property type="match status" value="1"/>
</dbReference>
<dbReference type="Proteomes" id="UP000198639">
    <property type="component" value="Unassembled WGS sequence"/>
</dbReference>
<evidence type="ECO:0000313" key="2">
    <source>
        <dbReference type="Proteomes" id="UP000198639"/>
    </source>
</evidence>
<dbReference type="EMBL" id="FOLD01000024">
    <property type="protein sequence ID" value="SFD40140.1"/>
    <property type="molecule type" value="Genomic_DNA"/>
</dbReference>
<dbReference type="OrthoDB" id="9814791at2"/>
<evidence type="ECO:0000313" key="1">
    <source>
        <dbReference type="EMBL" id="SFD40140.1"/>
    </source>
</evidence>
<dbReference type="STRING" id="1164594.SAMN05216204_12420"/>
<dbReference type="RefSeq" id="WP_091875938.1">
    <property type="nucleotide sequence ID" value="NZ_FOLD01000024.1"/>
</dbReference>
<keyword evidence="2" id="KW-1185">Reference proteome</keyword>
<organism evidence="1 2">
    <name type="scientific">Massilia yuzhufengensis</name>
    <dbReference type="NCBI Taxonomy" id="1164594"/>
    <lineage>
        <taxon>Bacteria</taxon>
        <taxon>Pseudomonadati</taxon>
        <taxon>Pseudomonadota</taxon>
        <taxon>Betaproteobacteria</taxon>
        <taxon>Burkholderiales</taxon>
        <taxon>Oxalobacteraceae</taxon>
        <taxon>Telluria group</taxon>
        <taxon>Massilia</taxon>
    </lineage>
</organism>
<sequence>MARIYRWQSLEAAGLEHLSLDYRDDVIVAEGMVIGDCGDGPFGCHYRICCDHGWQVRSVEVHAAGGASLVLTSDGKGHWRDGDGVAQPQLADCTDVDIAATPFTNTLPVRRLGAALRGRTEIAVVYIPVPSLQARRADQAYTPLPDGRMRYEGPIGEFQAELTLDADALVLHYPGLFTRLDLAGAT</sequence>
<dbReference type="InterPro" id="IPR009467">
    <property type="entry name" value="Glycolipid-bd_prot_put"/>
</dbReference>